<reference evidence="1" key="1">
    <citation type="submission" date="2022-03" db="EMBL/GenBank/DDBJ databases">
        <title>Interactions between chemoautotrophic and heterotrophic bacteria.</title>
        <authorList>
            <person name="Santoro A."/>
        </authorList>
    </citation>
    <scope>NUCLEOTIDE SEQUENCE</scope>
    <source>
        <strain evidence="1">Nb-106</strain>
    </source>
</reference>
<proteinExistence type="predicted"/>
<keyword evidence="2" id="KW-1185">Reference proteome</keyword>
<sequence>MAASRWMVFLIVVFPIAPAQAMSRHVAISAGSFFAAAARCEEQNLITPGQTGHLLEALDPYLSTSDKANMAAGDARAKKISKVFVESEKKWVSFTPDATSCYRVQGVLDDYRAQLGH</sequence>
<dbReference type="EMBL" id="JALJZS010000002">
    <property type="protein sequence ID" value="MCP2000015.1"/>
    <property type="molecule type" value="Genomic_DNA"/>
</dbReference>
<name>A0ACC6AMB0_NITWI</name>
<dbReference type="Proteomes" id="UP001205486">
    <property type="component" value="Unassembled WGS sequence"/>
</dbReference>
<organism evidence="1 2">
    <name type="scientific">Nitrobacter winogradskyi</name>
    <name type="common">Nitrobacter agilis</name>
    <dbReference type="NCBI Taxonomy" id="913"/>
    <lineage>
        <taxon>Bacteria</taxon>
        <taxon>Pseudomonadati</taxon>
        <taxon>Pseudomonadota</taxon>
        <taxon>Alphaproteobacteria</taxon>
        <taxon>Hyphomicrobiales</taxon>
        <taxon>Nitrobacteraceae</taxon>
        <taxon>Nitrobacter</taxon>
    </lineage>
</organism>
<evidence type="ECO:0000313" key="2">
    <source>
        <dbReference type="Proteomes" id="UP001205486"/>
    </source>
</evidence>
<protein>
    <submittedName>
        <fullName evidence="1">Uncharacterized protein</fullName>
    </submittedName>
</protein>
<comment type="caution">
    <text evidence="1">The sequence shown here is derived from an EMBL/GenBank/DDBJ whole genome shotgun (WGS) entry which is preliminary data.</text>
</comment>
<gene>
    <name evidence="1" type="ORF">J2S34_002463</name>
</gene>
<accession>A0ACC6AMB0</accession>
<evidence type="ECO:0000313" key="1">
    <source>
        <dbReference type="EMBL" id="MCP2000015.1"/>
    </source>
</evidence>